<evidence type="ECO:0000313" key="5">
    <source>
        <dbReference type="Proteomes" id="UP000239899"/>
    </source>
</evidence>
<dbReference type="InterPro" id="IPR018253">
    <property type="entry name" value="DnaJ_domain_CS"/>
</dbReference>
<dbReference type="CDD" id="cd10747">
    <property type="entry name" value="DnaJ_C"/>
    <property type="match status" value="1"/>
</dbReference>
<dbReference type="FunFam" id="1.10.287.110:FF:000034">
    <property type="entry name" value="Chaperone protein DnaJ"/>
    <property type="match status" value="1"/>
</dbReference>
<dbReference type="Gene3D" id="1.10.287.110">
    <property type="entry name" value="DnaJ domain"/>
    <property type="match status" value="1"/>
</dbReference>
<dbReference type="OrthoDB" id="550424at2759"/>
<evidence type="ECO:0000256" key="1">
    <source>
        <dbReference type="ARBA" id="ARBA00023186"/>
    </source>
</evidence>
<dbReference type="InterPro" id="IPR051339">
    <property type="entry name" value="DnaJ_subfamily_B"/>
</dbReference>
<dbReference type="PANTHER" id="PTHR24078:SF562">
    <property type="entry name" value="DNAJ DOMAIN CONTAINING PROTEIN"/>
    <property type="match status" value="1"/>
</dbReference>
<dbReference type="Proteomes" id="UP000239899">
    <property type="component" value="Unassembled WGS sequence"/>
</dbReference>
<keyword evidence="1" id="KW-0143">Chaperone</keyword>
<name>A0A2P6U540_CHLSO</name>
<dbReference type="GO" id="GO:0006457">
    <property type="term" value="P:protein folding"/>
    <property type="evidence" value="ECO:0007669"/>
    <property type="project" value="InterPro"/>
</dbReference>
<organism evidence="4 5">
    <name type="scientific">Chlorella sorokiniana</name>
    <name type="common">Freshwater green alga</name>
    <dbReference type="NCBI Taxonomy" id="3076"/>
    <lineage>
        <taxon>Eukaryota</taxon>
        <taxon>Viridiplantae</taxon>
        <taxon>Chlorophyta</taxon>
        <taxon>core chlorophytes</taxon>
        <taxon>Trebouxiophyceae</taxon>
        <taxon>Chlorellales</taxon>
        <taxon>Chlorellaceae</taxon>
        <taxon>Chlorella clade</taxon>
        <taxon>Chlorella</taxon>
    </lineage>
</organism>
<keyword evidence="5" id="KW-1185">Reference proteome</keyword>
<dbReference type="SMART" id="SM00271">
    <property type="entry name" value="DnaJ"/>
    <property type="match status" value="1"/>
</dbReference>
<dbReference type="GO" id="GO:0005829">
    <property type="term" value="C:cytosol"/>
    <property type="evidence" value="ECO:0007669"/>
    <property type="project" value="TreeGrafter"/>
</dbReference>
<protein>
    <submittedName>
        <fullName evidence="4">DnaJ-like protein subfamily B member 4-like isoform C</fullName>
    </submittedName>
</protein>
<gene>
    <name evidence="4" type="ORF">C2E21_0114</name>
</gene>
<dbReference type="AlphaFoldDB" id="A0A2P6U540"/>
<dbReference type="SUPFAM" id="SSF49493">
    <property type="entry name" value="HSP40/DnaJ peptide-binding domain"/>
    <property type="match status" value="2"/>
</dbReference>
<dbReference type="CDD" id="cd06257">
    <property type="entry name" value="DnaJ"/>
    <property type="match status" value="1"/>
</dbReference>
<accession>A0A2P6U540</accession>
<dbReference type="InterPro" id="IPR008971">
    <property type="entry name" value="HSP40/DnaJ_pept-bd"/>
</dbReference>
<dbReference type="InterPro" id="IPR002939">
    <property type="entry name" value="DnaJ_C"/>
</dbReference>
<dbReference type="PRINTS" id="PR00625">
    <property type="entry name" value="JDOMAIN"/>
</dbReference>
<dbReference type="PANTHER" id="PTHR24078">
    <property type="entry name" value="DNAJ HOMOLOG SUBFAMILY C MEMBER"/>
    <property type="match status" value="1"/>
</dbReference>
<dbReference type="PROSITE" id="PS50076">
    <property type="entry name" value="DNAJ_2"/>
    <property type="match status" value="1"/>
</dbReference>
<feature type="region of interest" description="Disordered" evidence="2">
    <location>
        <begin position="72"/>
        <end position="94"/>
    </location>
</feature>
<dbReference type="Pfam" id="PF00226">
    <property type="entry name" value="DnaJ"/>
    <property type="match status" value="1"/>
</dbReference>
<comment type="caution">
    <text evidence="4">The sequence shown here is derived from an EMBL/GenBank/DDBJ whole genome shotgun (WGS) entry which is preliminary data.</text>
</comment>
<evidence type="ECO:0000313" key="4">
    <source>
        <dbReference type="EMBL" id="PRW61392.1"/>
    </source>
</evidence>
<evidence type="ECO:0000259" key="3">
    <source>
        <dbReference type="PROSITE" id="PS50076"/>
    </source>
</evidence>
<dbReference type="FunFam" id="2.60.260.20:FF:000006">
    <property type="entry name" value="DnaJ subfamily B member 13"/>
    <property type="match status" value="1"/>
</dbReference>
<dbReference type="Pfam" id="PF01556">
    <property type="entry name" value="DnaJ_C"/>
    <property type="match status" value="1"/>
</dbReference>
<feature type="compositionally biased region" description="Gly residues" evidence="2">
    <location>
        <begin position="85"/>
        <end position="94"/>
    </location>
</feature>
<dbReference type="FunFam" id="2.60.260.20:FF:000015">
    <property type="entry name" value="Heat shock protein 40"/>
    <property type="match status" value="1"/>
</dbReference>
<evidence type="ECO:0000256" key="2">
    <source>
        <dbReference type="SAM" id="MobiDB-lite"/>
    </source>
</evidence>
<dbReference type="EMBL" id="LHPG02000001">
    <property type="protein sequence ID" value="PRW61392.1"/>
    <property type="molecule type" value="Genomic_DNA"/>
</dbReference>
<dbReference type="GO" id="GO:0051087">
    <property type="term" value="F:protein-folding chaperone binding"/>
    <property type="evidence" value="ECO:0007669"/>
    <property type="project" value="TreeGrafter"/>
</dbReference>
<reference evidence="4 5" key="1">
    <citation type="journal article" date="2018" name="Plant J.">
        <title>Genome sequences of Chlorella sorokiniana UTEX 1602 and Micractinium conductrix SAG 241.80: implications to maltose excretion by a green alga.</title>
        <authorList>
            <person name="Arriola M.B."/>
            <person name="Velmurugan N."/>
            <person name="Zhang Y."/>
            <person name="Plunkett M.H."/>
            <person name="Hondzo H."/>
            <person name="Barney B.M."/>
        </authorList>
    </citation>
    <scope>NUCLEOTIDE SEQUENCE [LARGE SCALE GENOMIC DNA]</scope>
    <source>
        <strain evidence="5">UTEX 1602</strain>
    </source>
</reference>
<dbReference type="PROSITE" id="PS00636">
    <property type="entry name" value="DNAJ_1"/>
    <property type="match status" value="1"/>
</dbReference>
<dbReference type="GO" id="GO:0051082">
    <property type="term" value="F:unfolded protein binding"/>
    <property type="evidence" value="ECO:0007669"/>
    <property type="project" value="InterPro"/>
</dbReference>
<dbReference type="SUPFAM" id="SSF46565">
    <property type="entry name" value="Chaperone J-domain"/>
    <property type="match status" value="1"/>
</dbReference>
<proteinExistence type="predicted"/>
<dbReference type="InterPro" id="IPR001623">
    <property type="entry name" value="DnaJ_domain"/>
</dbReference>
<dbReference type="InterPro" id="IPR036869">
    <property type="entry name" value="J_dom_sf"/>
</dbReference>
<dbReference type="Gene3D" id="2.60.260.20">
    <property type="entry name" value="Urease metallochaperone UreE, N-terminal domain"/>
    <property type="match status" value="2"/>
</dbReference>
<sequence>MGKDYYQILGVERDATEDQLKKAYRKLAIKYHPDKNPGEKQAEATEKFKEVSEAYDVLTDPEKRKIYDQFGEEGLKGGVPPPGTPGGGPEGFAGFGGGGGGGAYNMDDETARRIFEGLFGGGLGGMFGGMGGGGMGGGGGGPGGPRVRIFQSGPGAGGASGSGRPFTRFRSGADGMGGMGGGMPFGGMGGMEEEDDEGYGYMGGMGGMPGMGGMGGMPGGGASFRRRPAMEPQKVERPAMEPQKVEVPLNLTLEELYSGCTKRRKVTRSIVDGASGKTMPVEETLEIPVKAGWKEGTRVTFTGKGDELPGRPAQDLVFVVKQKPHPVFTRDGDDLVATLRIPISKALGGGTVDVPSLDNRVLRVPLKEVVRPGYERLVANEGMPNSKTGVKGNLRLRFDIQFPRKQLSEAERGQLEEMLRDKM</sequence>
<feature type="domain" description="J" evidence="3">
    <location>
        <begin position="4"/>
        <end position="71"/>
    </location>
</feature>